<protein>
    <recommendedName>
        <fullName evidence="3">Asp23/Gls24 family envelope stress response protein</fullName>
    </recommendedName>
</protein>
<dbReference type="RefSeq" id="WP_311711493.1">
    <property type="nucleotide sequence ID" value="NZ_JAVRFB010000045.1"/>
</dbReference>
<comment type="caution">
    <text evidence="1">The sequence shown here is derived from an EMBL/GenBank/DDBJ whole genome shotgun (WGS) entry which is preliminary data.</text>
</comment>
<evidence type="ECO:0000313" key="2">
    <source>
        <dbReference type="Proteomes" id="UP001180503"/>
    </source>
</evidence>
<name>A0ABU2QRF6_9ACTN</name>
<reference evidence="2" key="1">
    <citation type="submission" date="2023-07" db="EMBL/GenBank/DDBJ databases">
        <title>30 novel species of actinomycetes from the DSMZ collection.</title>
        <authorList>
            <person name="Nouioui I."/>
        </authorList>
    </citation>
    <scope>NUCLEOTIDE SEQUENCE [LARGE SCALE GENOMIC DNA]</scope>
    <source>
        <strain evidence="2">DSM 41635</strain>
    </source>
</reference>
<organism evidence="1 2">
    <name type="scientific">Streptomyces edwardsiae</name>
    <dbReference type="NCBI Taxonomy" id="3075527"/>
    <lineage>
        <taxon>Bacteria</taxon>
        <taxon>Bacillati</taxon>
        <taxon>Actinomycetota</taxon>
        <taxon>Actinomycetes</taxon>
        <taxon>Kitasatosporales</taxon>
        <taxon>Streptomycetaceae</taxon>
        <taxon>Streptomyces</taxon>
    </lineage>
</organism>
<dbReference type="Proteomes" id="UP001180503">
    <property type="component" value="Unassembled WGS sequence"/>
</dbReference>
<gene>
    <name evidence="1" type="ORF">RM528_32890</name>
</gene>
<evidence type="ECO:0008006" key="3">
    <source>
        <dbReference type="Google" id="ProtNLM"/>
    </source>
</evidence>
<proteinExistence type="predicted"/>
<sequence>MEVDLRVTELLDAEPVAEPGVRESAGGPVDTGDFEVGRVGAAVLGVPGVSRLTGVLGRAVHITEEPGEGGTAALPRRHVRVDLAVGAGARPLDVAREVRGVVASVVTGGPTVTVLVTTID</sequence>
<accession>A0ABU2QRF6</accession>
<dbReference type="EMBL" id="JAVRFB010000045">
    <property type="protein sequence ID" value="MDT0406642.1"/>
    <property type="molecule type" value="Genomic_DNA"/>
</dbReference>
<evidence type="ECO:0000313" key="1">
    <source>
        <dbReference type="EMBL" id="MDT0406642.1"/>
    </source>
</evidence>